<name>A0ABR7T273_HELCL</name>
<proteinExistence type="predicted"/>
<organism evidence="2 3">
    <name type="scientific">Heliobacterium chlorum</name>
    <dbReference type="NCBI Taxonomy" id="2698"/>
    <lineage>
        <taxon>Bacteria</taxon>
        <taxon>Bacillati</taxon>
        <taxon>Bacillota</taxon>
        <taxon>Clostridia</taxon>
        <taxon>Eubacteriales</taxon>
        <taxon>Heliobacteriaceae</taxon>
        <taxon>Heliobacterium</taxon>
    </lineage>
</organism>
<evidence type="ECO:0000313" key="2">
    <source>
        <dbReference type="EMBL" id="MBC9784874.1"/>
    </source>
</evidence>
<sequence>MARRRNYIVARSLANTNALNATPVNATPVHTTGNQFSQSVANTLPDYGAPNMQSGGTGLYGSIRPSYEIYPGE</sequence>
<protein>
    <submittedName>
        <fullName evidence="2">Uncharacterized protein</fullName>
    </submittedName>
</protein>
<gene>
    <name evidence="2" type="ORF">H1S01_10170</name>
</gene>
<keyword evidence="3" id="KW-1185">Reference proteome</keyword>
<evidence type="ECO:0000313" key="3">
    <source>
        <dbReference type="Proteomes" id="UP000617402"/>
    </source>
</evidence>
<comment type="caution">
    <text evidence="2">The sequence shown here is derived from an EMBL/GenBank/DDBJ whole genome shotgun (WGS) entry which is preliminary data.</text>
</comment>
<feature type="chain" id="PRO_5046032720" evidence="1">
    <location>
        <begin position="27"/>
        <end position="73"/>
    </location>
</feature>
<feature type="signal peptide" evidence="1">
    <location>
        <begin position="1"/>
        <end position="26"/>
    </location>
</feature>
<keyword evidence="1" id="KW-0732">Signal</keyword>
<dbReference type="EMBL" id="JACVHF010000009">
    <property type="protein sequence ID" value="MBC9784874.1"/>
    <property type="molecule type" value="Genomic_DNA"/>
</dbReference>
<evidence type="ECO:0000256" key="1">
    <source>
        <dbReference type="SAM" id="SignalP"/>
    </source>
</evidence>
<reference evidence="2 3" key="1">
    <citation type="submission" date="2020-07" db="EMBL/GenBank/DDBJ databases">
        <title>Draft whole-genome sequence of Heliobacterium chlorum DSM 3682, type strain.</title>
        <authorList>
            <person name="Kyndt J.A."/>
            <person name="Meyer T.E."/>
            <person name="Imhoff J.F."/>
        </authorList>
    </citation>
    <scope>NUCLEOTIDE SEQUENCE [LARGE SCALE GENOMIC DNA]</scope>
    <source>
        <strain evidence="2 3">DSM 3682</strain>
    </source>
</reference>
<dbReference type="RefSeq" id="WP_188040223.1">
    <property type="nucleotide sequence ID" value="NZ_JACVHF010000009.1"/>
</dbReference>
<accession>A0ABR7T273</accession>
<dbReference type="Proteomes" id="UP000617402">
    <property type="component" value="Unassembled WGS sequence"/>
</dbReference>